<feature type="binding site" evidence="6">
    <location>
        <position position="77"/>
    </location>
    <ligand>
        <name>S-adenosyl-L-methionine</name>
        <dbReference type="ChEBI" id="CHEBI:59789"/>
    </ligand>
</feature>
<organism evidence="7 8">
    <name type="scientific">Sphingomonas endophytica</name>
    <dbReference type="NCBI Taxonomy" id="869719"/>
    <lineage>
        <taxon>Bacteria</taxon>
        <taxon>Pseudomonadati</taxon>
        <taxon>Pseudomonadota</taxon>
        <taxon>Alphaproteobacteria</taxon>
        <taxon>Sphingomonadales</taxon>
        <taxon>Sphingomonadaceae</taxon>
        <taxon>Sphingomonas</taxon>
    </lineage>
</organism>
<dbReference type="GO" id="GO:0070043">
    <property type="term" value="F:rRNA (guanine-N7-)-methyltransferase activity"/>
    <property type="evidence" value="ECO:0007669"/>
    <property type="project" value="UniProtKB-UniRule"/>
</dbReference>
<keyword evidence="4 6" id="KW-0808">Transferase</keyword>
<keyword evidence="3 6" id="KW-0489">Methyltransferase</keyword>
<accession>A0A147I7Z7</accession>
<protein>
    <recommendedName>
        <fullName evidence="6">Ribosomal RNA small subunit methyltransferase G</fullName>
        <ecNumber evidence="6">2.1.1.170</ecNumber>
    </recommendedName>
    <alternativeName>
        <fullName evidence="6">16S rRNA 7-methylguanosine methyltransferase</fullName>
        <shortName evidence="6">16S rRNA m7G methyltransferase</shortName>
    </alternativeName>
</protein>
<evidence type="ECO:0000256" key="6">
    <source>
        <dbReference type="HAMAP-Rule" id="MF_00074"/>
    </source>
</evidence>
<dbReference type="HAMAP" id="MF_00074">
    <property type="entry name" value="16SrRNA_methyltr_G"/>
    <property type="match status" value="1"/>
</dbReference>
<name>A0A147I7Z7_9SPHN</name>
<dbReference type="EMBL" id="LDTB01000008">
    <property type="protein sequence ID" value="KTT75277.1"/>
    <property type="molecule type" value="Genomic_DNA"/>
</dbReference>
<dbReference type="InterPro" id="IPR029063">
    <property type="entry name" value="SAM-dependent_MTases_sf"/>
</dbReference>
<comment type="caution">
    <text evidence="6">Lacks conserved residue(s) required for the propagation of feature annotation.</text>
</comment>
<dbReference type="InterPro" id="IPR003682">
    <property type="entry name" value="rRNA_ssu_MeTfrase_G"/>
</dbReference>
<dbReference type="PANTHER" id="PTHR31760:SF0">
    <property type="entry name" value="S-ADENOSYL-L-METHIONINE-DEPENDENT METHYLTRANSFERASES SUPERFAMILY PROTEIN"/>
    <property type="match status" value="1"/>
</dbReference>
<dbReference type="OrthoDB" id="9808773at2"/>
<dbReference type="Pfam" id="PF02527">
    <property type="entry name" value="GidB"/>
    <property type="match status" value="1"/>
</dbReference>
<comment type="function">
    <text evidence="6">Specifically methylates the N7 position of guanine in position 527 of 16S rRNA.</text>
</comment>
<dbReference type="Proteomes" id="UP000074310">
    <property type="component" value="Unassembled WGS sequence"/>
</dbReference>
<feature type="binding site" evidence="6">
    <location>
        <position position="135"/>
    </location>
    <ligand>
        <name>S-adenosyl-L-methionine</name>
        <dbReference type="ChEBI" id="CHEBI:59789"/>
    </ligand>
</feature>
<dbReference type="NCBIfam" id="TIGR00138">
    <property type="entry name" value="rsmG_gidB"/>
    <property type="match status" value="1"/>
</dbReference>
<reference evidence="7 8" key="1">
    <citation type="journal article" date="2016" name="Front. Microbiol.">
        <title>Genomic Resource of Rice Seed Associated Bacteria.</title>
        <authorList>
            <person name="Midha S."/>
            <person name="Bansal K."/>
            <person name="Sharma S."/>
            <person name="Kumar N."/>
            <person name="Patil P.P."/>
            <person name="Chaudhry V."/>
            <person name="Patil P.B."/>
        </authorList>
    </citation>
    <scope>NUCLEOTIDE SEQUENCE [LARGE SCALE GENOMIC DNA]</scope>
    <source>
        <strain evidence="7 8">NS334</strain>
    </source>
</reference>
<dbReference type="GO" id="GO:0005829">
    <property type="term" value="C:cytosol"/>
    <property type="evidence" value="ECO:0007669"/>
    <property type="project" value="TreeGrafter"/>
</dbReference>
<dbReference type="Gene3D" id="3.40.50.150">
    <property type="entry name" value="Vaccinia Virus protein VP39"/>
    <property type="match status" value="1"/>
</dbReference>
<evidence type="ECO:0000313" key="8">
    <source>
        <dbReference type="Proteomes" id="UP000074310"/>
    </source>
</evidence>
<sequence>MTEDEARSWCEARCGSERVAILARFGEMVIQENQAQNLISPATCAAIWNRHLADSAQLLLHAQAPTSWLDVGSGAGFPGMVIAILLDRPVTLVEPRPKRADFLRHAAGALALSNATVLTAKAEAVTGQYDIISARAVAGIPQLIAITRHLRHARTRMVLPRGRNGAREVQELPRDLRRMFHVEHSVTDAESAIVLADGVMT</sequence>
<feature type="binding site" evidence="6">
    <location>
        <position position="72"/>
    </location>
    <ligand>
        <name>S-adenosyl-L-methionine</name>
        <dbReference type="ChEBI" id="CHEBI:59789"/>
    </ligand>
</feature>
<evidence type="ECO:0000256" key="5">
    <source>
        <dbReference type="ARBA" id="ARBA00022691"/>
    </source>
</evidence>
<dbReference type="RefSeq" id="WP_058754522.1">
    <property type="nucleotide sequence ID" value="NZ_LDTB01000008.1"/>
</dbReference>
<evidence type="ECO:0000313" key="7">
    <source>
        <dbReference type="EMBL" id="KTT75277.1"/>
    </source>
</evidence>
<evidence type="ECO:0000256" key="4">
    <source>
        <dbReference type="ARBA" id="ARBA00022679"/>
    </source>
</evidence>
<evidence type="ECO:0000256" key="2">
    <source>
        <dbReference type="ARBA" id="ARBA00022552"/>
    </source>
</evidence>
<proteinExistence type="inferred from homology"/>
<feature type="binding site" evidence="6">
    <location>
        <begin position="122"/>
        <end position="123"/>
    </location>
    <ligand>
        <name>S-adenosyl-L-methionine</name>
        <dbReference type="ChEBI" id="CHEBI:59789"/>
    </ligand>
</feature>
<keyword evidence="8" id="KW-1185">Reference proteome</keyword>
<dbReference type="PATRIC" id="fig|869719.3.peg.3352"/>
<evidence type="ECO:0000256" key="3">
    <source>
        <dbReference type="ARBA" id="ARBA00022603"/>
    </source>
</evidence>
<comment type="caution">
    <text evidence="7">The sequence shown here is derived from an EMBL/GenBank/DDBJ whole genome shotgun (WGS) entry which is preliminary data.</text>
</comment>
<comment type="catalytic activity">
    <reaction evidence="6">
        <text>guanosine(527) in 16S rRNA + S-adenosyl-L-methionine = N(7)-methylguanosine(527) in 16S rRNA + S-adenosyl-L-homocysteine</text>
        <dbReference type="Rhea" id="RHEA:42732"/>
        <dbReference type="Rhea" id="RHEA-COMP:10209"/>
        <dbReference type="Rhea" id="RHEA-COMP:10210"/>
        <dbReference type="ChEBI" id="CHEBI:57856"/>
        <dbReference type="ChEBI" id="CHEBI:59789"/>
        <dbReference type="ChEBI" id="CHEBI:74269"/>
        <dbReference type="ChEBI" id="CHEBI:74480"/>
        <dbReference type="EC" id="2.1.1.170"/>
    </reaction>
</comment>
<dbReference type="SUPFAM" id="SSF53335">
    <property type="entry name" value="S-adenosyl-L-methionine-dependent methyltransferases"/>
    <property type="match status" value="1"/>
</dbReference>
<gene>
    <name evidence="6" type="primary">rsmG</name>
    <name evidence="7" type="ORF">NS334_03190</name>
</gene>
<keyword evidence="1 6" id="KW-0963">Cytoplasm</keyword>
<comment type="subcellular location">
    <subcellularLocation>
        <location evidence="6">Cytoplasm</location>
    </subcellularLocation>
</comment>
<comment type="similarity">
    <text evidence="6">Belongs to the methyltransferase superfamily. RNA methyltransferase RsmG family.</text>
</comment>
<keyword evidence="2 6" id="KW-0698">rRNA processing</keyword>
<dbReference type="AlphaFoldDB" id="A0A147I7Z7"/>
<dbReference type="PANTHER" id="PTHR31760">
    <property type="entry name" value="S-ADENOSYL-L-METHIONINE-DEPENDENT METHYLTRANSFERASES SUPERFAMILY PROTEIN"/>
    <property type="match status" value="1"/>
</dbReference>
<dbReference type="CDD" id="cd02440">
    <property type="entry name" value="AdoMet_MTases"/>
    <property type="match status" value="1"/>
</dbReference>
<evidence type="ECO:0000256" key="1">
    <source>
        <dbReference type="ARBA" id="ARBA00022490"/>
    </source>
</evidence>
<keyword evidence="5 6" id="KW-0949">S-adenosyl-L-methionine</keyword>
<dbReference type="EC" id="2.1.1.170" evidence="6"/>